<evidence type="ECO:0000259" key="16">
    <source>
        <dbReference type="SMART" id="SM00904"/>
    </source>
</evidence>
<comment type="pathway">
    <text evidence="1">Cofactor biosynthesis; FAD biosynthesis; FAD from FMN: step 1/1.</text>
</comment>
<keyword evidence="8" id="KW-0288">FMN</keyword>
<keyword evidence="10 17" id="KW-0548">Nucleotidyltransferase</keyword>
<dbReference type="AlphaFoldDB" id="A0A3B1DGZ3"/>
<keyword evidence="14" id="KW-0067">ATP-binding</keyword>
<dbReference type="NCBIfam" id="TIGR00125">
    <property type="entry name" value="cyt_tran_rel"/>
    <property type="match status" value="1"/>
</dbReference>
<dbReference type="InterPro" id="IPR015864">
    <property type="entry name" value="FAD_synthase"/>
</dbReference>
<evidence type="ECO:0000256" key="11">
    <source>
        <dbReference type="ARBA" id="ARBA00022741"/>
    </source>
</evidence>
<dbReference type="GO" id="GO:0009398">
    <property type="term" value="P:FMN biosynthetic process"/>
    <property type="evidence" value="ECO:0007669"/>
    <property type="project" value="UniProtKB-UniPathway"/>
</dbReference>
<keyword evidence="7" id="KW-0285">Flavoprotein</keyword>
<dbReference type="PIRSF" id="PIRSF004491">
    <property type="entry name" value="FAD_Synth"/>
    <property type="match status" value="1"/>
</dbReference>
<dbReference type="GO" id="GO:0006747">
    <property type="term" value="P:FAD biosynthetic process"/>
    <property type="evidence" value="ECO:0007669"/>
    <property type="project" value="UniProtKB-UniPathway"/>
</dbReference>
<evidence type="ECO:0000256" key="13">
    <source>
        <dbReference type="ARBA" id="ARBA00022827"/>
    </source>
</evidence>
<comment type="pathway">
    <text evidence="2">Cofactor biosynthesis; FMN biosynthesis; FMN from riboflavin (ATP route): step 1/1.</text>
</comment>
<evidence type="ECO:0000256" key="3">
    <source>
        <dbReference type="ARBA" id="ARBA00010214"/>
    </source>
</evidence>
<feature type="domain" description="Riboflavin kinase" evidence="16">
    <location>
        <begin position="185"/>
        <end position="310"/>
    </location>
</feature>
<proteinExistence type="inferred from homology"/>
<evidence type="ECO:0000256" key="15">
    <source>
        <dbReference type="ARBA" id="ARBA00023268"/>
    </source>
</evidence>
<dbReference type="FunFam" id="2.40.30.30:FF:000003">
    <property type="entry name" value="Riboflavin biosynthesis protein"/>
    <property type="match status" value="1"/>
</dbReference>
<dbReference type="InterPro" id="IPR015865">
    <property type="entry name" value="Riboflavin_kinase_bac/euk"/>
</dbReference>
<dbReference type="InterPro" id="IPR014729">
    <property type="entry name" value="Rossmann-like_a/b/a_fold"/>
</dbReference>
<evidence type="ECO:0000256" key="4">
    <source>
        <dbReference type="ARBA" id="ARBA00012105"/>
    </source>
</evidence>
<dbReference type="CDD" id="cd02064">
    <property type="entry name" value="FAD_synthetase_N"/>
    <property type="match status" value="1"/>
</dbReference>
<dbReference type="Gene3D" id="3.40.50.620">
    <property type="entry name" value="HUPs"/>
    <property type="match status" value="1"/>
</dbReference>
<dbReference type="SUPFAM" id="SSF82114">
    <property type="entry name" value="Riboflavin kinase-like"/>
    <property type="match status" value="1"/>
</dbReference>
<dbReference type="GO" id="GO:0008531">
    <property type="term" value="F:riboflavin kinase activity"/>
    <property type="evidence" value="ECO:0007669"/>
    <property type="project" value="UniProtKB-EC"/>
</dbReference>
<dbReference type="EC" id="2.7.1.26" evidence="4"/>
<organism evidence="17">
    <name type="scientific">hydrothermal vent metagenome</name>
    <dbReference type="NCBI Taxonomy" id="652676"/>
    <lineage>
        <taxon>unclassified sequences</taxon>
        <taxon>metagenomes</taxon>
        <taxon>ecological metagenomes</taxon>
    </lineage>
</organism>
<dbReference type="EMBL" id="UOGJ01000079">
    <property type="protein sequence ID" value="VAX36053.1"/>
    <property type="molecule type" value="Genomic_DNA"/>
</dbReference>
<dbReference type="Pfam" id="PF01687">
    <property type="entry name" value="Flavokinase"/>
    <property type="match status" value="1"/>
</dbReference>
<dbReference type="Pfam" id="PF06574">
    <property type="entry name" value="FAD_syn"/>
    <property type="match status" value="1"/>
</dbReference>
<dbReference type="EC" id="2.7.7.2" evidence="5"/>
<gene>
    <name evidence="17" type="ORF">MNBD_UNCLBAC01-118</name>
</gene>
<keyword evidence="9 17" id="KW-0808">Transferase</keyword>
<evidence type="ECO:0000256" key="8">
    <source>
        <dbReference type="ARBA" id="ARBA00022643"/>
    </source>
</evidence>
<name>A0A3B1DGZ3_9ZZZZ</name>
<reference evidence="17" key="1">
    <citation type="submission" date="2018-06" db="EMBL/GenBank/DDBJ databases">
        <authorList>
            <person name="Zhirakovskaya E."/>
        </authorList>
    </citation>
    <scope>NUCLEOTIDE SEQUENCE</scope>
</reference>
<accession>A0A3B1DGZ3</accession>
<dbReference type="SMART" id="SM00904">
    <property type="entry name" value="Flavokinase"/>
    <property type="match status" value="1"/>
</dbReference>
<keyword evidence="15" id="KW-0511">Multifunctional enzyme</keyword>
<dbReference type="GO" id="GO:0009231">
    <property type="term" value="P:riboflavin biosynthetic process"/>
    <property type="evidence" value="ECO:0007669"/>
    <property type="project" value="InterPro"/>
</dbReference>
<dbReference type="SUPFAM" id="SSF52374">
    <property type="entry name" value="Nucleotidylyl transferase"/>
    <property type="match status" value="1"/>
</dbReference>
<dbReference type="PANTHER" id="PTHR22749">
    <property type="entry name" value="RIBOFLAVIN KINASE/FMN ADENYLYLTRANSFERASE"/>
    <property type="match status" value="1"/>
</dbReference>
<evidence type="ECO:0000256" key="6">
    <source>
        <dbReference type="ARBA" id="ARBA00018483"/>
    </source>
</evidence>
<dbReference type="GO" id="GO:0003919">
    <property type="term" value="F:FMN adenylyltransferase activity"/>
    <property type="evidence" value="ECO:0007669"/>
    <property type="project" value="UniProtKB-EC"/>
</dbReference>
<dbReference type="FunFam" id="3.40.50.620:FF:000021">
    <property type="entry name" value="Riboflavin biosynthesis protein"/>
    <property type="match status" value="1"/>
</dbReference>
<evidence type="ECO:0000256" key="1">
    <source>
        <dbReference type="ARBA" id="ARBA00004726"/>
    </source>
</evidence>
<evidence type="ECO:0000313" key="17">
    <source>
        <dbReference type="EMBL" id="VAX36053.1"/>
    </source>
</evidence>
<comment type="similarity">
    <text evidence="3">Belongs to the RibF family.</text>
</comment>
<dbReference type="Gene3D" id="2.40.30.30">
    <property type="entry name" value="Riboflavin kinase-like"/>
    <property type="match status" value="1"/>
</dbReference>
<protein>
    <recommendedName>
        <fullName evidence="6">Bifunctional riboflavin kinase/FMN adenylyltransferase</fullName>
        <ecNumber evidence="4">2.7.1.26</ecNumber>
        <ecNumber evidence="5">2.7.7.2</ecNumber>
    </recommendedName>
</protein>
<dbReference type="InterPro" id="IPR002606">
    <property type="entry name" value="Riboflavin_kinase_bac"/>
</dbReference>
<dbReference type="UniPathway" id="UPA00277">
    <property type="reaction ID" value="UER00407"/>
</dbReference>
<dbReference type="InterPro" id="IPR023468">
    <property type="entry name" value="Riboflavin_kinase"/>
</dbReference>
<evidence type="ECO:0000256" key="9">
    <source>
        <dbReference type="ARBA" id="ARBA00022679"/>
    </source>
</evidence>
<dbReference type="NCBIfam" id="TIGR00083">
    <property type="entry name" value="ribF"/>
    <property type="match status" value="1"/>
</dbReference>
<evidence type="ECO:0000256" key="2">
    <source>
        <dbReference type="ARBA" id="ARBA00005201"/>
    </source>
</evidence>
<keyword evidence="13" id="KW-0274">FAD</keyword>
<keyword evidence="11" id="KW-0547">Nucleotide-binding</keyword>
<evidence type="ECO:0000256" key="10">
    <source>
        <dbReference type="ARBA" id="ARBA00022695"/>
    </source>
</evidence>
<keyword evidence="12 17" id="KW-0418">Kinase</keyword>
<dbReference type="GO" id="GO:0005524">
    <property type="term" value="F:ATP binding"/>
    <property type="evidence" value="ECO:0007669"/>
    <property type="project" value="UniProtKB-KW"/>
</dbReference>
<dbReference type="NCBIfam" id="NF004162">
    <property type="entry name" value="PRK05627.1-5"/>
    <property type="match status" value="1"/>
</dbReference>
<dbReference type="NCBIfam" id="NF004160">
    <property type="entry name" value="PRK05627.1-3"/>
    <property type="match status" value="1"/>
</dbReference>
<dbReference type="UniPathway" id="UPA00276">
    <property type="reaction ID" value="UER00406"/>
</dbReference>
<dbReference type="InterPro" id="IPR004821">
    <property type="entry name" value="Cyt_trans-like"/>
</dbReference>
<dbReference type="InterPro" id="IPR023465">
    <property type="entry name" value="Riboflavin_kinase_dom_sf"/>
</dbReference>
<dbReference type="PANTHER" id="PTHR22749:SF6">
    <property type="entry name" value="RIBOFLAVIN KINASE"/>
    <property type="match status" value="1"/>
</dbReference>
<sequence length="315" mass="35665">MKVIYGIGKVKSVMKNTVLAIGVFDGVHQGHQMLLRRALQKAKEIGGKVMVMTFAPHPVHVLCPEKEQSLLTSLIYKLKFLEKLDVAVCVVVHFTKRFAAMAPEDFIKCYLLKSIAPKEIFVGNDFRFGKDRRGTLDYFQEMGRVHGFNVNVVNPSTNKDGKKKIGSTIIRHFIMEGKLGLARKCLGRSVEVVGCVVRGDGRGKTLGFPTANILIKKEVVPPEGVYAVYVRIARKRYAAMVNIGYRPSFQKKIHNLNIEVHILDFKKNIYGKEIVIEFIKKIRIEKKFSSKEALVAQIHRDELKVRKILPLPHIS</sequence>
<evidence type="ECO:0000256" key="5">
    <source>
        <dbReference type="ARBA" id="ARBA00012393"/>
    </source>
</evidence>
<evidence type="ECO:0000256" key="14">
    <source>
        <dbReference type="ARBA" id="ARBA00022840"/>
    </source>
</evidence>
<evidence type="ECO:0000256" key="7">
    <source>
        <dbReference type="ARBA" id="ARBA00022630"/>
    </source>
</evidence>
<evidence type="ECO:0000256" key="12">
    <source>
        <dbReference type="ARBA" id="ARBA00022777"/>
    </source>
</evidence>